<accession>A0A914RBK2</accession>
<sequence>MIYTQELGETDFYRAHAGKSPGPAKAILIASTVIVEAVQHRERVVYSVRSRPIGSVAHLVHSGTQSPTQPFLRRELSLTSEEQPDWQSTAC</sequence>
<protein>
    <submittedName>
        <fullName evidence="2">Uncharacterized protein</fullName>
    </submittedName>
</protein>
<dbReference type="WBParaSite" id="PEQ_0000386801-mRNA-1">
    <property type="protein sequence ID" value="PEQ_0000386801-mRNA-1"/>
    <property type="gene ID" value="PEQ_0000386801"/>
</dbReference>
<proteinExistence type="predicted"/>
<evidence type="ECO:0000313" key="2">
    <source>
        <dbReference type="WBParaSite" id="PEQ_0000386801-mRNA-1"/>
    </source>
</evidence>
<evidence type="ECO:0000313" key="1">
    <source>
        <dbReference type="Proteomes" id="UP000887564"/>
    </source>
</evidence>
<dbReference type="Proteomes" id="UP000887564">
    <property type="component" value="Unplaced"/>
</dbReference>
<dbReference type="AlphaFoldDB" id="A0A914RBK2"/>
<organism evidence="1 2">
    <name type="scientific">Parascaris equorum</name>
    <name type="common">Equine roundworm</name>
    <dbReference type="NCBI Taxonomy" id="6256"/>
    <lineage>
        <taxon>Eukaryota</taxon>
        <taxon>Metazoa</taxon>
        <taxon>Ecdysozoa</taxon>
        <taxon>Nematoda</taxon>
        <taxon>Chromadorea</taxon>
        <taxon>Rhabditida</taxon>
        <taxon>Spirurina</taxon>
        <taxon>Ascaridomorpha</taxon>
        <taxon>Ascaridoidea</taxon>
        <taxon>Ascarididae</taxon>
        <taxon>Parascaris</taxon>
    </lineage>
</organism>
<name>A0A914RBK2_PAREQ</name>
<keyword evidence="1" id="KW-1185">Reference proteome</keyword>
<reference evidence="2" key="1">
    <citation type="submission" date="2022-11" db="UniProtKB">
        <authorList>
            <consortium name="WormBaseParasite"/>
        </authorList>
    </citation>
    <scope>IDENTIFICATION</scope>
</reference>